<comment type="caution">
    <text evidence="2">The sequence shown here is derived from an EMBL/GenBank/DDBJ whole genome shotgun (WGS) entry which is preliminary data.</text>
</comment>
<proteinExistence type="predicted"/>
<reference evidence="2 3" key="1">
    <citation type="submission" date="2020-04" db="EMBL/GenBank/DDBJ databases">
        <authorList>
            <person name="Alioto T."/>
            <person name="Alioto T."/>
            <person name="Gomez Garrido J."/>
        </authorList>
    </citation>
    <scope>NUCLEOTIDE SEQUENCE [LARGE SCALE GENOMIC DNA]</scope>
</reference>
<dbReference type="Proteomes" id="UP000494165">
    <property type="component" value="Unassembled WGS sequence"/>
</dbReference>
<feature type="coiled-coil region" evidence="1">
    <location>
        <begin position="227"/>
        <end position="306"/>
    </location>
</feature>
<accession>A0A8S1C7F6</accession>
<feature type="coiled-coil region" evidence="1">
    <location>
        <begin position="381"/>
        <end position="481"/>
    </location>
</feature>
<sequence length="503" mass="58235">MLLANLKQQKNHGDSESLQRSNLLELRNVLDLIADIRVRERQESRVLMSKVDPSDKTEQTLDQVRVDLSKLEEMLAVKEHFVKEQRLNAAQANFDVQAAATSKQVKKLRNKLAVEKAKAELDYHKMLQKQIGRLNRRQLSLKLIEVQLLHTPCEMYAKLARDRLRVDRQSLQQLRQYLDKYQNVPMEEARKAMPFEKYTEKKDEELEKVLKTNKALALEVRQLGKIVKRISIENENLEGQIVDIESEIKLVRDEFAEAGRKNVELCEMKCMLTEKENKLAELEMRSEKLNLALAEQEDDWRNLQDRRLALQTDSMSQKIAGVRKEHENLLDDLAAGKERLAAIEECIQFLISQNTNLTQCIMEQKDLSKSSTLLQSLRLSQRVEAKQLKKQNREVQQLSAELEEKAETKKRLTARLKDLQGKSHTCKSLKDSVEKLRAEKQVLEGRNAAAVDSGVAARERQQLLQQEMLDVDQKCEQLKQECKQKAVEGLQLRMWLAELGIEP</sequence>
<evidence type="ECO:0000313" key="3">
    <source>
        <dbReference type="Proteomes" id="UP000494165"/>
    </source>
</evidence>
<evidence type="ECO:0000256" key="1">
    <source>
        <dbReference type="SAM" id="Coils"/>
    </source>
</evidence>
<dbReference type="EMBL" id="CADEPI010000014">
    <property type="protein sequence ID" value="CAB3364091.1"/>
    <property type="molecule type" value="Genomic_DNA"/>
</dbReference>
<keyword evidence="1" id="KW-0175">Coiled coil</keyword>
<protein>
    <submittedName>
        <fullName evidence="2">Uncharacterized protein</fullName>
    </submittedName>
</protein>
<name>A0A8S1C7F6_9INSE</name>
<dbReference type="AlphaFoldDB" id="A0A8S1C7F6"/>
<keyword evidence="3" id="KW-1185">Reference proteome</keyword>
<evidence type="ECO:0000313" key="2">
    <source>
        <dbReference type="EMBL" id="CAB3364091.1"/>
    </source>
</evidence>
<organism evidence="2 3">
    <name type="scientific">Cloeon dipterum</name>
    <dbReference type="NCBI Taxonomy" id="197152"/>
    <lineage>
        <taxon>Eukaryota</taxon>
        <taxon>Metazoa</taxon>
        <taxon>Ecdysozoa</taxon>
        <taxon>Arthropoda</taxon>
        <taxon>Hexapoda</taxon>
        <taxon>Insecta</taxon>
        <taxon>Pterygota</taxon>
        <taxon>Palaeoptera</taxon>
        <taxon>Ephemeroptera</taxon>
        <taxon>Pisciforma</taxon>
        <taxon>Baetidae</taxon>
        <taxon>Cloeon</taxon>
    </lineage>
</organism>
<gene>
    <name evidence="2" type="ORF">CLODIP_2_CD06910</name>
</gene>